<keyword evidence="4 8" id="KW-0547">Nucleotide-binding</keyword>
<reference evidence="10 11" key="1">
    <citation type="submission" date="2022-09" db="EMBL/GenBank/DDBJ databases">
        <authorList>
            <person name="Han X.L."/>
            <person name="Wang Q."/>
            <person name="Lu T."/>
        </authorList>
    </citation>
    <scope>NUCLEOTIDE SEQUENCE [LARGE SCALE GENOMIC DNA]</scope>
    <source>
        <strain evidence="10 11">WQ 127069</strain>
    </source>
</reference>
<protein>
    <recommendedName>
        <fullName evidence="8">Probable molybdenum cofactor guanylyltransferase</fullName>
        <shortName evidence="8">MoCo guanylyltransferase</shortName>
        <ecNumber evidence="8">2.7.7.77</ecNumber>
    </recommendedName>
    <alternativeName>
        <fullName evidence="8">GTP:molybdopterin guanylyltransferase</fullName>
    </alternativeName>
    <alternativeName>
        <fullName evidence="8">Mo-MPT guanylyltransferase</fullName>
    </alternativeName>
    <alternativeName>
        <fullName evidence="8">Molybdopterin guanylyltransferase</fullName>
    </alternativeName>
    <alternativeName>
        <fullName evidence="8">Molybdopterin-guanine dinucleotide synthase</fullName>
        <shortName evidence="8">MGD synthase</shortName>
    </alternativeName>
</protein>
<evidence type="ECO:0000313" key="11">
    <source>
        <dbReference type="Proteomes" id="UP001652445"/>
    </source>
</evidence>
<keyword evidence="10" id="KW-0548">Nucleotidyltransferase</keyword>
<evidence type="ECO:0000313" key="10">
    <source>
        <dbReference type="EMBL" id="MCU6790685.1"/>
    </source>
</evidence>
<feature type="binding site" evidence="8">
    <location>
        <position position="23"/>
    </location>
    <ligand>
        <name>GTP</name>
        <dbReference type="ChEBI" id="CHEBI:37565"/>
    </ligand>
</feature>
<proteinExistence type="inferred from homology"/>
<evidence type="ECO:0000256" key="1">
    <source>
        <dbReference type="ARBA" id="ARBA00022490"/>
    </source>
</evidence>
<name>A0ABT2U7S3_9BACL</name>
<accession>A0ABT2U7S3</accession>
<keyword evidence="7 8" id="KW-0501">Molybdenum cofactor biosynthesis</keyword>
<dbReference type="InterPro" id="IPR013482">
    <property type="entry name" value="Molybde_CF_guanTrfase"/>
</dbReference>
<comment type="caution">
    <text evidence="10">The sequence shown here is derived from an EMBL/GenBank/DDBJ whole genome shotgun (WGS) entry which is preliminary data.</text>
</comment>
<dbReference type="PANTHER" id="PTHR19136:SF81">
    <property type="entry name" value="MOLYBDENUM COFACTOR GUANYLYLTRANSFERASE"/>
    <property type="match status" value="1"/>
</dbReference>
<evidence type="ECO:0000256" key="3">
    <source>
        <dbReference type="ARBA" id="ARBA00022723"/>
    </source>
</evidence>
<dbReference type="Pfam" id="PF12804">
    <property type="entry name" value="NTP_transf_3"/>
    <property type="match status" value="1"/>
</dbReference>
<comment type="subcellular location">
    <subcellularLocation>
        <location evidence="8">Cytoplasm</location>
    </subcellularLocation>
</comment>
<dbReference type="EMBL" id="JAOQIO010000005">
    <property type="protein sequence ID" value="MCU6790685.1"/>
    <property type="molecule type" value="Genomic_DNA"/>
</dbReference>
<evidence type="ECO:0000256" key="5">
    <source>
        <dbReference type="ARBA" id="ARBA00022842"/>
    </source>
</evidence>
<keyword evidence="3 8" id="KW-0479">Metal-binding</keyword>
<feature type="binding site" evidence="8">
    <location>
        <begin position="10"/>
        <end position="12"/>
    </location>
    <ligand>
        <name>GTP</name>
        <dbReference type="ChEBI" id="CHEBI:37565"/>
    </ligand>
</feature>
<sequence>MANLISGVILAGGSNRRMGGSMKALLQLDGKRFIERQLEELSKLCSEIIIVANQPELFEPFLSNQQVDVRIIRDLNPGKGPLAGLQAAMAKARYDELWVVACDMPFASAAAAQLLLELRRDRNRAECEIALPLIAGRLQPLHAIYHRSCKSIIDQLLDEECYRMMALIKLASSAVGEESLFVQQEIPLNFIVNVNEPADLEKLQL</sequence>
<evidence type="ECO:0000256" key="7">
    <source>
        <dbReference type="ARBA" id="ARBA00023150"/>
    </source>
</evidence>
<dbReference type="Proteomes" id="UP001652445">
    <property type="component" value="Unassembled WGS sequence"/>
</dbReference>
<evidence type="ECO:0000256" key="6">
    <source>
        <dbReference type="ARBA" id="ARBA00023134"/>
    </source>
</evidence>
<comment type="cofactor">
    <cofactor evidence="8">
        <name>Mg(2+)</name>
        <dbReference type="ChEBI" id="CHEBI:18420"/>
    </cofactor>
</comment>
<dbReference type="PANTHER" id="PTHR19136">
    <property type="entry name" value="MOLYBDENUM COFACTOR GUANYLYLTRANSFERASE"/>
    <property type="match status" value="1"/>
</dbReference>
<feature type="binding site" evidence="8">
    <location>
        <position position="103"/>
    </location>
    <ligand>
        <name>GTP</name>
        <dbReference type="ChEBI" id="CHEBI:37565"/>
    </ligand>
</feature>
<evidence type="ECO:0000256" key="4">
    <source>
        <dbReference type="ARBA" id="ARBA00022741"/>
    </source>
</evidence>
<feature type="binding site" evidence="8">
    <location>
        <position position="103"/>
    </location>
    <ligand>
        <name>Mg(2+)</name>
        <dbReference type="ChEBI" id="CHEBI:18420"/>
    </ligand>
</feature>
<gene>
    <name evidence="8" type="primary">mobA</name>
    <name evidence="10" type="ORF">OB236_00975</name>
</gene>
<evidence type="ECO:0000256" key="2">
    <source>
        <dbReference type="ARBA" id="ARBA00022679"/>
    </source>
</evidence>
<feature type="domain" description="MobA-like NTP transferase" evidence="9">
    <location>
        <begin position="7"/>
        <end position="163"/>
    </location>
</feature>
<dbReference type="EC" id="2.7.7.77" evidence="8"/>
<dbReference type="RefSeq" id="WP_262682240.1">
    <property type="nucleotide sequence ID" value="NZ_JAOQIO010000005.1"/>
</dbReference>
<keyword evidence="11" id="KW-1185">Reference proteome</keyword>
<comment type="domain">
    <text evidence="8">The N-terminal domain determines nucleotide recognition and specific binding, while the C-terminal domain determines the specific binding to the target protein.</text>
</comment>
<comment type="caution">
    <text evidence="8">Lacks conserved residue(s) required for the propagation of feature annotation.</text>
</comment>
<dbReference type="SUPFAM" id="SSF53448">
    <property type="entry name" value="Nucleotide-diphospho-sugar transferases"/>
    <property type="match status" value="1"/>
</dbReference>
<comment type="similarity">
    <text evidence="8">Belongs to the MobA family.</text>
</comment>
<comment type="catalytic activity">
    <reaction evidence="8">
        <text>Mo-molybdopterin + GTP + H(+) = Mo-molybdopterin guanine dinucleotide + diphosphate</text>
        <dbReference type="Rhea" id="RHEA:34243"/>
        <dbReference type="ChEBI" id="CHEBI:15378"/>
        <dbReference type="ChEBI" id="CHEBI:33019"/>
        <dbReference type="ChEBI" id="CHEBI:37565"/>
        <dbReference type="ChEBI" id="CHEBI:71302"/>
        <dbReference type="ChEBI" id="CHEBI:71310"/>
        <dbReference type="EC" id="2.7.7.77"/>
    </reaction>
</comment>
<dbReference type="HAMAP" id="MF_00316">
    <property type="entry name" value="MobA"/>
    <property type="match status" value="1"/>
</dbReference>
<feature type="binding site" evidence="8">
    <location>
        <position position="74"/>
    </location>
    <ligand>
        <name>GTP</name>
        <dbReference type="ChEBI" id="CHEBI:37565"/>
    </ligand>
</feature>
<evidence type="ECO:0000256" key="8">
    <source>
        <dbReference type="HAMAP-Rule" id="MF_00316"/>
    </source>
</evidence>
<dbReference type="Gene3D" id="3.90.550.10">
    <property type="entry name" value="Spore Coat Polysaccharide Biosynthesis Protein SpsA, Chain A"/>
    <property type="match status" value="1"/>
</dbReference>
<keyword evidence="1 8" id="KW-0963">Cytoplasm</keyword>
<dbReference type="InterPro" id="IPR025877">
    <property type="entry name" value="MobA-like_NTP_Trfase"/>
</dbReference>
<dbReference type="InterPro" id="IPR029044">
    <property type="entry name" value="Nucleotide-diphossugar_trans"/>
</dbReference>
<keyword evidence="2 8" id="KW-0808">Transferase</keyword>
<organism evidence="10 11">
    <name type="scientific">Paenibacillus baimaensis</name>
    <dbReference type="NCBI Taxonomy" id="2982185"/>
    <lineage>
        <taxon>Bacteria</taxon>
        <taxon>Bacillati</taxon>
        <taxon>Bacillota</taxon>
        <taxon>Bacilli</taxon>
        <taxon>Bacillales</taxon>
        <taxon>Paenibacillaceae</taxon>
        <taxon>Paenibacillus</taxon>
    </lineage>
</organism>
<dbReference type="CDD" id="cd02503">
    <property type="entry name" value="MobA"/>
    <property type="match status" value="1"/>
</dbReference>
<keyword evidence="6 8" id="KW-0342">GTP-binding</keyword>
<dbReference type="GO" id="GO:0016779">
    <property type="term" value="F:nucleotidyltransferase activity"/>
    <property type="evidence" value="ECO:0007669"/>
    <property type="project" value="UniProtKB-KW"/>
</dbReference>
<keyword evidence="5 8" id="KW-0460">Magnesium</keyword>
<comment type="function">
    <text evidence="8">Transfers a GMP moiety from GTP to Mo-molybdopterin (Mo-MPT) cofactor (Moco or molybdenum cofactor) to form Mo-molybdopterin guanine dinucleotide (Mo-MGD) cofactor.</text>
</comment>
<evidence type="ECO:0000259" key="9">
    <source>
        <dbReference type="Pfam" id="PF12804"/>
    </source>
</evidence>